<sequence length="143" mass="13735">MSAKVYVGNLSWNTTDDSLRNAFSSFGSVVDSIVMRDRDTGRSRGFGFVTYSSGQEAEAAIGGLNEQELDGRRIKVNMANARAGGGGGGGGGGYGGGGGGYSGGGGGNYGGGYNQGGGGGGYGGGYQGGYGGSGGYSGGGGGY</sequence>
<evidence type="ECO:0000313" key="1">
    <source>
        <dbReference type="EMBL" id="TFK75331.1"/>
    </source>
</evidence>
<reference evidence="1 2" key="1">
    <citation type="journal article" date="2019" name="Nat. Ecol. Evol.">
        <title>Megaphylogeny resolves global patterns of mushroom evolution.</title>
        <authorList>
            <person name="Varga T."/>
            <person name="Krizsan K."/>
            <person name="Foldi C."/>
            <person name="Dima B."/>
            <person name="Sanchez-Garcia M."/>
            <person name="Sanchez-Ramirez S."/>
            <person name="Szollosi G.J."/>
            <person name="Szarkandi J.G."/>
            <person name="Papp V."/>
            <person name="Albert L."/>
            <person name="Andreopoulos W."/>
            <person name="Angelini C."/>
            <person name="Antonin V."/>
            <person name="Barry K.W."/>
            <person name="Bougher N.L."/>
            <person name="Buchanan P."/>
            <person name="Buyck B."/>
            <person name="Bense V."/>
            <person name="Catcheside P."/>
            <person name="Chovatia M."/>
            <person name="Cooper J."/>
            <person name="Damon W."/>
            <person name="Desjardin D."/>
            <person name="Finy P."/>
            <person name="Geml J."/>
            <person name="Haridas S."/>
            <person name="Hughes K."/>
            <person name="Justo A."/>
            <person name="Karasinski D."/>
            <person name="Kautmanova I."/>
            <person name="Kiss B."/>
            <person name="Kocsube S."/>
            <person name="Kotiranta H."/>
            <person name="LaButti K.M."/>
            <person name="Lechner B.E."/>
            <person name="Liimatainen K."/>
            <person name="Lipzen A."/>
            <person name="Lukacs Z."/>
            <person name="Mihaltcheva S."/>
            <person name="Morgado L.N."/>
            <person name="Niskanen T."/>
            <person name="Noordeloos M.E."/>
            <person name="Ohm R.A."/>
            <person name="Ortiz-Santana B."/>
            <person name="Ovrebo C."/>
            <person name="Racz N."/>
            <person name="Riley R."/>
            <person name="Savchenko A."/>
            <person name="Shiryaev A."/>
            <person name="Soop K."/>
            <person name="Spirin V."/>
            <person name="Szebenyi C."/>
            <person name="Tomsovsky M."/>
            <person name="Tulloss R.E."/>
            <person name="Uehling J."/>
            <person name="Grigoriev I.V."/>
            <person name="Vagvolgyi C."/>
            <person name="Papp T."/>
            <person name="Martin F.M."/>
            <person name="Miettinen O."/>
            <person name="Hibbett D.S."/>
            <person name="Nagy L.G."/>
        </authorList>
    </citation>
    <scope>NUCLEOTIDE SEQUENCE [LARGE SCALE GENOMIC DNA]</scope>
    <source>
        <strain evidence="1 2">NL-1719</strain>
    </source>
</reference>
<keyword evidence="2" id="KW-1185">Reference proteome</keyword>
<protein>
    <submittedName>
        <fullName evidence="1">RNA-binding domain-containing protein</fullName>
    </submittedName>
</protein>
<proteinExistence type="predicted"/>
<name>A0ACD3BCE8_9AGAR</name>
<accession>A0ACD3BCE8</accession>
<organism evidence="1 2">
    <name type="scientific">Pluteus cervinus</name>
    <dbReference type="NCBI Taxonomy" id="181527"/>
    <lineage>
        <taxon>Eukaryota</taxon>
        <taxon>Fungi</taxon>
        <taxon>Dikarya</taxon>
        <taxon>Basidiomycota</taxon>
        <taxon>Agaricomycotina</taxon>
        <taxon>Agaricomycetes</taxon>
        <taxon>Agaricomycetidae</taxon>
        <taxon>Agaricales</taxon>
        <taxon>Pluteineae</taxon>
        <taxon>Pluteaceae</taxon>
        <taxon>Pluteus</taxon>
    </lineage>
</organism>
<gene>
    <name evidence="1" type="ORF">BDN72DRAFT_832190</name>
</gene>
<evidence type="ECO:0000313" key="2">
    <source>
        <dbReference type="Proteomes" id="UP000308600"/>
    </source>
</evidence>
<dbReference type="Proteomes" id="UP000308600">
    <property type="component" value="Unassembled WGS sequence"/>
</dbReference>
<dbReference type="EMBL" id="ML208263">
    <property type="protein sequence ID" value="TFK75331.1"/>
    <property type="molecule type" value="Genomic_DNA"/>
</dbReference>